<accession>A0A4R5KCU3</accession>
<dbReference type="OrthoDB" id="25996at2"/>
<keyword evidence="7" id="KW-0732">Signal</keyword>
<feature type="chain" id="PRO_5039531852" description="Peptidyl-prolyl cis-trans isomerase" evidence="7">
    <location>
        <begin position="24"/>
        <end position="318"/>
    </location>
</feature>
<gene>
    <name evidence="9" type="ORF">E1809_19370</name>
</gene>
<proteinExistence type="inferred from homology"/>
<dbReference type="AlphaFoldDB" id="A0A4R5KCU3"/>
<keyword evidence="3 5" id="KW-0697">Rotamase</keyword>
<dbReference type="GO" id="GO:0003755">
    <property type="term" value="F:peptidyl-prolyl cis-trans isomerase activity"/>
    <property type="evidence" value="ECO:0007669"/>
    <property type="project" value="UniProtKB-UniRule"/>
</dbReference>
<dbReference type="SUPFAM" id="SSF54534">
    <property type="entry name" value="FKBP-like"/>
    <property type="match status" value="2"/>
</dbReference>
<feature type="domain" description="PPIase FKBP-type" evidence="8">
    <location>
        <begin position="228"/>
        <end position="318"/>
    </location>
</feature>
<dbReference type="PANTHER" id="PTHR43811:SF19">
    <property type="entry name" value="39 KDA FK506-BINDING NUCLEAR PROTEIN"/>
    <property type="match status" value="1"/>
</dbReference>
<evidence type="ECO:0000256" key="4">
    <source>
        <dbReference type="ARBA" id="ARBA00023235"/>
    </source>
</evidence>
<protein>
    <recommendedName>
        <fullName evidence="6">Peptidyl-prolyl cis-trans isomerase</fullName>
        <ecNumber evidence="6">5.2.1.8</ecNumber>
    </recommendedName>
</protein>
<organism evidence="9 10">
    <name type="scientific">Arthrobacter terricola</name>
    <dbReference type="NCBI Taxonomy" id="2547396"/>
    <lineage>
        <taxon>Bacteria</taxon>
        <taxon>Bacillati</taxon>
        <taxon>Actinomycetota</taxon>
        <taxon>Actinomycetes</taxon>
        <taxon>Micrococcales</taxon>
        <taxon>Micrococcaceae</taxon>
        <taxon>Arthrobacter</taxon>
    </lineage>
</organism>
<evidence type="ECO:0000256" key="5">
    <source>
        <dbReference type="PROSITE-ProRule" id="PRU00277"/>
    </source>
</evidence>
<name>A0A4R5KCU3_9MICC</name>
<dbReference type="InterPro" id="IPR046357">
    <property type="entry name" value="PPIase_dom_sf"/>
</dbReference>
<evidence type="ECO:0000256" key="2">
    <source>
        <dbReference type="ARBA" id="ARBA00006577"/>
    </source>
</evidence>
<dbReference type="PANTHER" id="PTHR43811">
    <property type="entry name" value="FKBP-TYPE PEPTIDYL-PROLYL CIS-TRANS ISOMERASE FKPA"/>
    <property type="match status" value="1"/>
</dbReference>
<evidence type="ECO:0000256" key="3">
    <source>
        <dbReference type="ARBA" id="ARBA00023110"/>
    </source>
</evidence>
<evidence type="ECO:0000259" key="8">
    <source>
        <dbReference type="PROSITE" id="PS50059"/>
    </source>
</evidence>
<dbReference type="PROSITE" id="PS51257">
    <property type="entry name" value="PROKAR_LIPOPROTEIN"/>
    <property type="match status" value="1"/>
</dbReference>
<reference evidence="9 10" key="1">
    <citation type="submission" date="2019-03" db="EMBL/GenBank/DDBJ databases">
        <title>Whole genome sequence of Arthrobacter sp JH1-1.</title>
        <authorList>
            <person name="Trinh H.N."/>
        </authorList>
    </citation>
    <scope>NUCLEOTIDE SEQUENCE [LARGE SCALE GENOMIC DNA]</scope>
    <source>
        <strain evidence="9 10">JH1-1</strain>
    </source>
</reference>
<keyword evidence="10" id="KW-1185">Reference proteome</keyword>
<feature type="signal peptide" evidence="7">
    <location>
        <begin position="1"/>
        <end position="23"/>
    </location>
</feature>
<comment type="catalytic activity">
    <reaction evidence="1 5 6">
        <text>[protein]-peptidylproline (omega=180) = [protein]-peptidylproline (omega=0)</text>
        <dbReference type="Rhea" id="RHEA:16237"/>
        <dbReference type="Rhea" id="RHEA-COMP:10747"/>
        <dbReference type="Rhea" id="RHEA-COMP:10748"/>
        <dbReference type="ChEBI" id="CHEBI:83833"/>
        <dbReference type="ChEBI" id="CHEBI:83834"/>
        <dbReference type="EC" id="5.2.1.8"/>
    </reaction>
</comment>
<comment type="caution">
    <text evidence="9">The sequence shown here is derived from an EMBL/GenBank/DDBJ whole genome shotgun (WGS) entry which is preliminary data.</text>
</comment>
<evidence type="ECO:0000256" key="7">
    <source>
        <dbReference type="SAM" id="SignalP"/>
    </source>
</evidence>
<evidence type="ECO:0000256" key="1">
    <source>
        <dbReference type="ARBA" id="ARBA00000971"/>
    </source>
</evidence>
<keyword evidence="4 5" id="KW-0413">Isomerase</keyword>
<evidence type="ECO:0000313" key="10">
    <source>
        <dbReference type="Proteomes" id="UP000295511"/>
    </source>
</evidence>
<evidence type="ECO:0000313" key="9">
    <source>
        <dbReference type="EMBL" id="TDF91900.1"/>
    </source>
</evidence>
<dbReference type="Proteomes" id="UP000295511">
    <property type="component" value="Unassembled WGS sequence"/>
</dbReference>
<dbReference type="RefSeq" id="WP_133205881.1">
    <property type="nucleotide sequence ID" value="NZ_SMRU01000026.1"/>
</dbReference>
<dbReference type="EMBL" id="SMRU01000026">
    <property type="protein sequence ID" value="TDF91900.1"/>
    <property type="molecule type" value="Genomic_DNA"/>
</dbReference>
<sequence length="318" mass="32494">MRRLLAILIPAILLLTACGGSPAPAPSAEPTSQSSGDVAKLDSLKITDNGDNKAPGLDFTKPLDVSQPTIKLINDGTGDKVKAGQIVGMSYVTVDGKDGKTIDDSFPSGPQPLELNDTFKSGNQIIYNALVGAKVGAYLAFAAPGTAASGETPATSAQLAVLKIESAKDAPKALDKPEGDVVTPPAGLPTVKVDNNGVPQISVAGVKPPTDLISQDLIKGKGDVVKATSTVMANYVGVTLSDGKPFDSSYDDSFGHKGVATFPLTNVVKGWTQGLTGKTVGSRVLLVIPKALAYPDATPGSGQPVGDLVFVVDILGAY</sequence>
<evidence type="ECO:0000256" key="6">
    <source>
        <dbReference type="RuleBase" id="RU003915"/>
    </source>
</evidence>
<dbReference type="InterPro" id="IPR001179">
    <property type="entry name" value="PPIase_FKBP_dom"/>
</dbReference>
<comment type="similarity">
    <text evidence="2 6">Belongs to the FKBP-type PPIase family.</text>
</comment>
<dbReference type="PROSITE" id="PS50059">
    <property type="entry name" value="FKBP_PPIASE"/>
    <property type="match status" value="1"/>
</dbReference>
<dbReference type="EC" id="5.2.1.8" evidence="6"/>
<dbReference type="Pfam" id="PF00254">
    <property type="entry name" value="FKBP_C"/>
    <property type="match status" value="1"/>
</dbReference>
<dbReference type="Gene3D" id="3.10.50.40">
    <property type="match status" value="1"/>
</dbReference>